<protein>
    <submittedName>
        <fullName evidence="1">Uncharacterized protein</fullName>
    </submittedName>
</protein>
<accession>A0A845GP19</accession>
<evidence type="ECO:0000313" key="1">
    <source>
        <dbReference type="EMBL" id="MYM94918.1"/>
    </source>
</evidence>
<reference evidence="1" key="1">
    <citation type="submission" date="2019-12" db="EMBL/GenBank/DDBJ databases">
        <title>Novel species isolated from a subtropical stream in China.</title>
        <authorList>
            <person name="Lu H."/>
        </authorList>
    </citation>
    <scope>NUCLEOTIDE SEQUENCE [LARGE SCALE GENOMIC DNA]</scope>
    <source>
        <strain evidence="1">FT81W</strain>
    </source>
</reference>
<name>A0A845GP19_9BURK</name>
<dbReference type="Proteomes" id="UP000447355">
    <property type="component" value="Unassembled WGS sequence"/>
</dbReference>
<dbReference type="EMBL" id="WWCX01000019">
    <property type="protein sequence ID" value="MYM94918.1"/>
    <property type="molecule type" value="Genomic_DNA"/>
</dbReference>
<evidence type="ECO:0000313" key="2">
    <source>
        <dbReference type="Proteomes" id="UP000447355"/>
    </source>
</evidence>
<comment type="caution">
    <text evidence="1">The sequence shown here is derived from an EMBL/GenBank/DDBJ whole genome shotgun (WGS) entry which is preliminary data.</text>
</comment>
<gene>
    <name evidence="1" type="ORF">GTP90_13695</name>
</gene>
<proteinExistence type="predicted"/>
<dbReference type="AlphaFoldDB" id="A0A845GP19"/>
<sequence>MCVSGVAYAGSTSPRDVQAFIKNADLCVHLAGEWDSDLPEQEQKDLKLSMDKYCGAAKKQLNKLSIKYKKNAAVQKTLSQYDDSVKLYGTNQ</sequence>
<organism evidence="1 2">
    <name type="scientific">Duganella vulcania</name>
    <dbReference type="NCBI Taxonomy" id="2692166"/>
    <lineage>
        <taxon>Bacteria</taxon>
        <taxon>Pseudomonadati</taxon>
        <taxon>Pseudomonadota</taxon>
        <taxon>Betaproteobacteria</taxon>
        <taxon>Burkholderiales</taxon>
        <taxon>Oxalobacteraceae</taxon>
        <taxon>Telluria group</taxon>
        <taxon>Duganella</taxon>
    </lineage>
</organism>